<organism evidence="3 4">
    <name type="scientific">Okeanomitos corallinicola TIOX110</name>
    <dbReference type="NCBI Taxonomy" id="3133117"/>
    <lineage>
        <taxon>Bacteria</taxon>
        <taxon>Bacillati</taxon>
        <taxon>Cyanobacteriota</taxon>
        <taxon>Cyanophyceae</taxon>
        <taxon>Nostocales</taxon>
        <taxon>Aphanizomenonaceae</taxon>
        <taxon>Okeanomitos</taxon>
    </lineage>
</organism>
<feature type="transmembrane region" description="Helical" evidence="2">
    <location>
        <begin position="33"/>
        <end position="50"/>
    </location>
</feature>
<feature type="transmembrane region" description="Helical" evidence="2">
    <location>
        <begin position="6"/>
        <end position="24"/>
    </location>
</feature>
<keyword evidence="2" id="KW-1133">Transmembrane helix</keyword>
<dbReference type="RefSeq" id="WP_353932231.1">
    <property type="nucleotide sequence ID" value="NZ_CP150886.1"/>
</dbReference>
<feature type="compositionally biased region" description="Polar residues" evidence="1">
    <location>
        <begin position="225"/>
        <end position="235"/>
    </location>
</feature>
<feature type="transmembrane region" description="Helical" evidence="2">
    <location>
        <begin position="56"/>
        <end position="73"/>
    </location>
</feature>
<proteinExistence type="predicted"/>
<gene>
    <name evidence="3" type="ORF">WJM97_06505</name>
</gene>
<evidence type="ECO:0000256" key="2">
    <source>
        <dbReference type="SAM" id="Phobius"/>
    </source>
</evidence>
<keyword evidence="2" id="KW-0812">Transmembrane</keyword>
<reference evidence="3 4" key="1">
    <citation type="submission" date="2024-04" db="EMBL/GenBank/DDBJ databases">
        <title>Okeanomitos corallinicola gen. &amp; sp. nov. (Nostocales, Cyanobacteria), a new toxic marine heterocyst-forming cyanobacterium from a coral reef.</title>
        <authorList>
            <person name="Li H."/>
            <person name="Li R."/>
            <person name="Kang J."/>
            <person name="Hii K.S."/>
            <person name="Mohamed H.F."/>
            <person name="Xu X."/>
            <person name="Luo Z."/>
        </authorList>
    </citation>
    <scope>NUCLEOTIDE SEQUENCE [LARGE SCALE GENOMIC DNA]</scope>
    <source>
        <strain evidence="3 4">TIOX110</strain>
    </source>
</reference>
<dbReference type="EMBL" id="CP150886">
    <property type="protein sequence ID" value="WZB89329.1"/>
    <property type="molecule type" value="Genomic_DNA"/>
</dbReference>
<evidence type="ECO:0000256" key="1">
    <source>
        <dbReference type="SAM" id="MobiDB-lite"/>
    </source>
</evidence>
<dbReference type="InterPro" id="IPR010004">
    <property type="entry name" value="Uncharacterised_Ycf66"/>
</dbReference>
<keyword evidence="2" id="KW-0472">Membrane</keyword>
<dbReference type="Pfam" id="PF07444">
    <property type="entry name" value="Ycf66_N"/>
    <property type="match status" value="1"/>
</dbReference>
<keyword evidence="4" id="KW-1185">Reference proteome</keyword>
<evidence type="ECO:0000313" key="4">
    <source>
        <dbReference type="Proteomes" id="UP001483337"/>
    </source>
</evidence>
<evidence type="ECO:0000313" key="3">
    <source>
        <dbReference type="EMBL" id="WZB89329.1"/>
    </source>
</evidence>
<feature type="region of interest" description="Disordered" evidence="1">
    <location>
        <begin position="136"/>
        <end position="253"/>
    </location>
</feature>
<sequence>MLAYLLAFVVGLGSLAIYLAAFFFPEIHRKNDFIWSGVGMFYALVLWIFAPRITGGLLLGHIASVALLVWFGGQTLSLRRQLTPEVQQTPIPSSESVKVSIQEQASRLSVLERLKQLPAALGGVFSGVKGKVQQTLTKKPVATTEKPVEEVLDQTTAVTEQPPENSPQTVEEMEIPSTEVPEEVTPDIQFPVTEQPPENSPQTVEETEIPTTEVKEELTPPSPPQDQVVSDNTPNIPADIPSEKLPPNSESGS</sequence>
<dbReference type="Proteomes" id="UP001483337">
    <property type="component" value="Chromosome"/>
</dbReference>
<protein>
    <submittedName>
        <fullName evidence="3">Ycf66 family protein</fullName>
    </submittedName>
</protein>
<accession>A0ABZ2UVB5</accession>
<feature type="compositionally biased region" description="Polar residues" evidence="1">
    <location>
        <begin position="153"/>
        <end position="169"/>
    </location>
</feature>
<name>A0ABZ2UVB5_9CYAN</name>